<protein>
    <submittedName>
        <fullName evidence="3">ParA family protein</fullName>
    </submittedName>
</protein>
<dbReference type="PANTHER" id="PTHR13696:SF52">
    <property type="entry name" value="PARA FAMILY PROTEIN CT_582"/>
    <property type="match status" value="1"/>
</dbReference>
<evidence type="ECO:0000259" key="2">
    <source>
        <dbReference type="Pfam" id="PF13614"/>
    </source>
</evidence>
<dbReference type="SUPFAM" id="SSF52540">
    <property type="entry name" value="P-loop containing nucleoside triphosphate hydrolases"/>
    <property type="match status" value="1"/>
</dbReference>
<comment type="caution">
    <text evidence="3">The sequence shown here is derived from an EMBL/GenBank/DDBJ whole genome shotgun (WGS) entry which is preliminary data.</text>
</comment>
<accession>A0A832H446</accession>
<name>A0A832H446_9CYAN</name>
<dbReference type="PANTHER" id="PTHR13696">
    <property type="entry name" value="P-LOOP CONTAINING NUCLEOSIDE TRIPHOSPHATE HYDROLASE"/>
    <property type="match status" value="1"/>
</dbReference>
<evidence type="ECO:0000313" key="3">
    <source>
        <dbReference type="EMBL" id="HGW94478.1"/>
    </source>
</evidence>
<reference evidence="3" key="1">
    <citation type="journal article" date="2020" name="mSystems">
        <title>Genome- and Community-Level Interaction Insights into Carbon Utilization and Element Cycling Functions of Hydrothermarchaeota in Hydrothermal Sediment.</title>
        <authorList>
            <person name="Zhou Z."/>
            <person name="Liu Y."/>
            <person name="Xu W."/>
            <person name="Pan J."/>
            <person name="Luo Z.H."/>
            <person name="Li M."/>
        </authorList>
    </citation>
    <scope>NUCLEOTIDE SEQUENCE [LARGE SCALE GENOMIC DNA]</scope>
    <source>
        <strain evidence="3">SpSt-402</strain>
    </source>
</reference>
<comment type="similarity">
    <text evidence="1">Belongs to the ParA family.</text>
</comment>
<organism evidence="3">
    <name type="scientific">Oscillatoriales cyanobacterium SpSt-402</name>
    <dbReference type="NCBI Taxonomy" id="2282168"/>
    <lineage>
        <taxon>Bacteria</taxon>
        <taxon>Bacillati</taxon>
        <taxon>Cyanobacteriota</taxon>
        <taxon>Cyanophyceae</taxon>
        <taxon>Oscillatoriophycideae</taxon>
        <taxon>Oscillatoriales</taxon>
    </lineage>
</organism>
<proteinExistence type="inferred from homology"/>
<dbReference type="InterPro" id="IPR027417">
    <property type="entry name" value="P-loop_NTPase"/>
</dbReference>
<sequence>MAYKIAIFNMKGGVGKSATATNLADGLSRFKRKKVLLVDIDPQGTSGASLGIEVWKLEVQLKDVLQSDTPSERKQLLKQAIVPVCDNRVDVLPSNILLAVEELQISGLPGRENLLKRLLAEIDAEYDFILIDCPPNIGVFSINALKASDGVIVPVDMSYVGLLGVQGVEYAFNLVKNFLDHDVKLLGVLATKFDGRQKIGKDVLVYLQEHFKEDMFKVIIPTTVRISEAPSFGVSIFDHDPKGTGSKAYKELLSEMLKRL</sequence>
<dbReference type="EMBL" id="DSRD01000588">
    <property type="protein sequence ID" value="HGW94478.1"/>
    <property type="molecule type" value="Genomic_DNA"/>
</dbReference>
<evidence type="ECO:0000256" key="1">
    <source>
        <dbReference type="ARBA" id="ARBA00006976"/>
    </source>
</evidence>
<dbReference type="AlphaFoldDB" id="A0A832H446"/>
<dbReference type="InterPro" id="IPR050678">
    <property type="entry name" value="DNA_Partitioning_ATPase"/>
</dbReference>
<dbReference type="Gene3D" id="3.40.50.300">
    <property type="entry name" value="P-loop containing nucleotide triphosphate hydrolases"/>
    <property type="match status" value="1"/>
</dbReference>
<dbReference type="CDD" id="cd02042">
    <property type="entry name" value="ParAB_family"/>
    <property type="match status" value="1"/>
</dbReference>
<gene>
    <name evidence="3" type="ORF">ENR47_09385</name>
</gene>
<feature type="domain" description="AAA" evidence="2">
    <location>
        <begin position="4"/>
        <end position="182"/>
    </location>
</feature>
<dbReference type="Pfam" id="PF13614">
    <property type="entry name" value="AAA_31"/>
    <property type="match status" value="1"/>
</dbReference>
<dbReference type="FunFam" id="3.40.50.300:FF:000285">
    <property type="entry name" value="Sporulation initiation inhibitor Soj"/>
    <property type="match status" value="1"/>
</dbReference>
<dbReference type="InterPro" id="IPR025669">
    <property type="entry name" value="AAA_dom"/>
</dbReference>